<dbReference type="RefSeq" id="WP_331389641.1">
    <property type="nucleotide sequence ID" value="NZ_JAZKKV010000004.1"/>
</dbReference>
<dbReference type="PRINTS" id="PR00507">
    <property type="entry name" value="N12N6MTFRASE"/>
</dbReference>
<dbReference type="GO" id="GO:0032259">
    <property type="term" value="P:methylation"/>
    <property type="evidence" value="ECO:0007669"/>
    <property type="project" value="UniProtKB-KW"/>
</dbReference>
<protein>
    <submittedName>
        <fullName evidence="5">DUF4942 domain-containing protein</fullName>
    </submittedName>
</protein>
<evidence type="ECO:0000256" key="3">
    <source>
        <dbReference type="SAM" id="MobiDB-lite"/>
    </source>
</evidence>
<evidence type="ECO:0000256" key="2">
    <source>
        <dbReference type="ARBA" id="ARBA00022679"/>
    </source>
</evidence>
<dbReference type="AlphaFoldDB" id="A0AB35XHC9"/>
<evidence type="ECO:0000313" key="6">
    <source>
        <dbReference type="Proteomes" id="UP001331691"/>
    </source>
</evidence>
<dbReference type="Proteomes" id="UP001331691">
    <property type="component" value="Unassembled WGS sequence"/>
</dbReference>
<dbReference type="PROSITE" id="PS00092">
    <property type="entry name" value="N6_MTASE"/>
    <property type="match status" value="1"/>
</dbReference>
<keyword evidence="6" id="KW-1185">Reference proteome</keyword>
<dbReference type="InterPro" id="IPR029063">
    <property type="entry name" value="SAM-dependent_MTases_sf"/>
</dbReference>
<dbReference type="EMBL" id="JAZKKV010000004">
    <property type="protein sequence ID" value="MEE9657562.1"/>
    <property type="molecule type" value="Genomic_DNA"/>
</dbReference>
<feature type="region of interest" description="Disordered" evidence="3">
    <location>
        <begin position="303"/>
        <end position="323"/>
    </location>
</feature>
<evidence type="ECO:0000259" key="4">
    <source>
        <dbReference type="Pfam" id="PF13708"/>
    </source>
</evidence>
<comment type="caution">
    <text evidence="5">The sequence shown here is derived from an EMBL/GenBank/DDBJ whole genome shotgun (WGS) entry which is preliminary data.</text>
</comment>
<dbReference type="InterPro" id="IPR031339">
    <property type="entry name" value="DUF4942"/>
</dbReference>
<gene>
    <name evidence="5" type="ORF">V4836_26270</name>
</gene>
<feature type="domain" description="DUF4942" evidence="4">
    <location>
        <begin position="144"/>
        <end position="294"/>
    </location>
</feature>
<evidence type="ECO:0000313" key="5">
    <source>
        <dbReference type="EMBL" id="MEE9657562.1"/>
    </source>
</evidence>
<dbReference type="GO" id="GO:0008168">
    <property type="term" value="F:methyltransferase activity"/>
    <property type="evidence" value="ECO:0007669"/>
    <property type="project" value="UniProtKB-KW"/>
</dbReference>
<keyword evidence="2" id="KW-0808">Transferase</keyword>
<keyword evidence="1" id="KW-0489">Methyltransferase</keyword>
<dbReference type="SUPFAM" id="SSF53335">
    <property type="entry name" value="S-adenosyl-L-methionine-dependent methyltransferases"/>
    <property type="match status" value="1"/>
</dbReference>
<dbReference type="GO" id="GO:0003676">
    <property type="term" value="F:nucleic acid binding"/>
    <property type="evidence" value="ECO:0007669"/>
    <property type="project" value="InterPro"/>
</dbReference>
<sequence length="561" mass="63739">MSTALSIIEASSPGSDIAFRKELTIINNIVAECDKEIALMHEVYDYVYGDDRYQMINRLLELNHQPDCNARPGSTLSKVNLQHVKENIHARYWQRVTEMTNVLMIMPAARREEWREQFIYGKMEVSEERKTGMFKDTYRAKKYVGVPEFTLNTVVPTMVSLLNDRHKYLVERVHGLFKALSPNHKTNKVFGFSEKMIISYVFTDYWNDSVSINHRKEDVLDDLRVMLHFFAHQEITEVAPSRHVFSALYRDNKEMNTWYSIDGNLMRVKMFKNGNLHIQVHPDVAWKLNEVLAVAMPASIPSELRKPPAKSAPPKEFGHVHTEVSSQARRALSTMSNRYGSWSYSHHGLSKSEIEKADAVIKRIGGVQTSSHCFKFPYEPGNIISMIMATGQIPDVVAHQFYPTPKIIADYAAAALNMKPGETLLEPSAGRGDLLASVPLANEFATCVEVAPLFAEILKEKGYQDVHNADFMAWSKDYAQMKFDKIAMNPPYSEGRAKAHTLTALEHLNVGGRLVAVLPGVPNLTEWIDERRFVCAIGKTFEREFEDTGVTVTVCIFKRIS</sequence>
<dbReference type="Pfam" id="PF13708">
    <property type="entry name" value="DUF4942"/>
    <property type="match status" value="1"/>
</dbReference>
<evidence type="ECO:0000256" key="1">
    <source>
        <dbReference type="ARBA" id="ARBA00022603"/>
    </source>
</evidence>
<name>A0AB35XHC9_9ENTR</name>
<proteinExistence type="predicted"/>
<organism evidence="5 6">
    <name type="scientific">Kluyvera ascorbata</name>
    <dbReference type="NCBI Taxonomy" id="51288"/>
    <lineage>
        <taxon>Bacteria</taxon>
        <taxon>Pseudomonadati</taxon>
        <taxon>Pseudomonadota</taxon>
        <taxon>Gammaproteobacteria</taxon>
        <taxon>Enterobacterales</taxon>
        <taxon>Enterobacteriaceae</taxon>
        <taxon>Kluyvera</taxon>
    </lineage>
</organism>
<dbReference type="Gene3D" id="3.40.50.150">
    <property type="entry name" value="Vaccinia Virus protein VP39"/>
    <property type="match status" value="1"/>
</dbReference>
<accession>A0AB35XHC9</accession>
<dbReference type="InterPro" id="IPR002052">
    <property type="entry name" value="DNA_methylase_N6_adenine_CS"/>
</dbReference>
<reference evidence="5 6" key="1">
    <citation type="submission" date="2023-10" db="EMBL/GenBank/DDBJ databases">
        <title>Wastewater isolates of ESBL- and carbapenemase-producing Gram-negative bacteria from New Zealand.</title>
        <authorList>
            <person name="Straub C."/>
            <person name="Weaver L."/>
            <person name="Cornelius A."/>
            <person name="Mcgill E."/>
            <person name="Dyet K."/>
            <person name="White L."/>
            <person name="Pattis I."/>
        </authorList>
    </citation>
    <scope>NUCLEOTIDE SEQUENCE [LARGE SCALE GENOMIC DNA]</scope>
    <source>
        <strain evidence="5 6">ESBL09</strain>
    </source>
</reference>